<evidence type="ECO:0000256" key="4">
    <source>
        <dbReference type="ARBA" id="ARBA00022932"/>
    </source>
</evidence>
<dbReference type="AlphaFoldDB" id="A0A9W4T895"/>
<dbReference type="InterPro" id="IPR043502">
    <property type="entry name" value="DNA/RNA_pol_sf"/>
</dbReference>
<gene>
    <name evidence="8" type="ORF">FWILDA_LOCUS17544</name>
</gene>
<feature type="non-terminal residue" evidence="8">
    <location>
        <position position="1"/>
    </location>
</feature>
<evidence type="ECO:0000256" key="1">
    <source>
        <dbReference type="ARBA" id="ARBA00012417"/>
    </source>
</evidence>
<keyword evidence="2" id="KW-0808">Transferase</keyword>
<evidence type="ECO:0000313" key="9">
    <source>
        <dbReference type="Proteomes" id="UP001153678"/>
    </source>
</evidence>
<sequence>DKKEELEKEISLAEARGKDVTDALKSEYSSVSFNASCHDSKQLALKLYMNSFYGEVGNSDSPFFLRALAGEVTSAGQRNIKLIADLVRSKGFSVKYRDTDSLYLVCPEEYFWECDEKHISEKISKEKYWEEMVRISMEAMSELWGEVNDFLRADNGSPYLKMAYEEVLFPVIFTRKKKYFGIPHISKPNFNNKLFIRGVETVKRRQSKYFREVDVLKETINDISQIDLNEVVKTAVWRPDKNNKSVQRFISRMRDRHTCEEADAK</sequence>
<evidence type="ECO:0000256" key="3">
    <source>
        <dbReference type="ARBA" id="ARBA00022695"/>
    </source>
</evidence>
<evidence type="ECO:0000313" key="8">
    <source>
        <dbReference type="EMBL" id="CAI2196370.1"/>
    </source>
</evidence>
<comment type="caution">
    <text evidence="8">The sequence shown here is derived from an EMBL/GenBank/DDBJ whole genome shotgun (WGS) entry which is preliminary data.</text>
</comment>
<dbReference type="SUPFAM" id="SSF56672">
    <property type="entry name" value="DNA/RNA polymerases"/>
    <property type="match status" value="1"/>
</dbReference>
<keyword evidence="9" id="KW-1185">Reference proteome</keyword>
<dbReference type="EMBL" id="CAMKVN010014127">
    <property type="protein sequence ID" value="CAI2196370.1"/>
    <property type="molecule type" value="Genomic_DNA"/>
</dbReference>
<keyword evidence="5" id="KW-0238">DNA-binding</keyword>
<dbReference type="GO" id="GO:0006261">
    <property type="term" value="P:DNA-templated DNA replication"/>
    <property type="evidence" value="ECO:0007669"/>
    <property type="project" value="TreeGrafter"/>
</dbReference>
<reference evidence="8" key="1">
    <citation type="submission" date="2022-08" db="EMBL/GenBank/DDBJ databases">
        <authorList>
            <person name="Kallberg Y."/>
            <person name="Tangrot J."/>
            <person name="Rosling A."/>
        </authorList>
    </citation>
    <scope>NUCLEOTIDE SEQUENCE</scope>
    <source>
        <strain evidence="8">Wild A</strain>
    </source>
</reference>
<name>A0A9W4T895_9GLOM</name>
<dbReference type="EC" id="2.7.7.7" evidence="1"/>
<protein>
    <recommendedName>
        <fullName evidence="1">DNA-directed DNA polymerase</fullName>
        <ecNumber evidence="1">2.7.7.7</ecNumber>
    </recommendedName>
</protein>
<evidence type="ECO:0000256" key="2">
    <source>
        <dbReference type="ARBA" id="ARBA00022679"/>
    </source>
</evidence>
<dbReference type="InterPro" id="IPR023211">
    <property type="entry name" value="DNA_pol_palm_dom_sf"/>
</dbReference>
<dbReference type="InterPro" id="IPR050240">
    <property type="entry name" value="DNA_pol_type-B"/>
</dbReference>
<evidence type="ECO:0000259" key="7">
    <source>
        <dbReference type="Pfam" id="PF00136"/>
    </source>
</evidence>
<dbReference type="PANTHER" id="PTHR10322">
    <property type="entry name" value="DNA POLYMERASE CATALYTIC SUBUNIT"/>
    <property type="match status" value="1"/>
</dbReference>
<evidence type="ECO:0000256" key="5">
    <source>
        <dbReference type="ARBA" id="ARBA00023125"/>
    </source>
</evidence>
<feature type="domain" description="DNA-directed DNA polymerase family B multifunctional" evidence="7">
    <location>
        <begin position="20"/>
        <end position="235"/>
    </location>
</feature>
<comment type="catalytic activity">
    <reaction evidence="6">
        <text>DNA(n) + a 2'-deoxyribonucleoside 5'-triphosphate = DNA(n+1) + diphosphate</text>
        <dbReference type="Rhea" id="RHEA:22508"/>
        <dbReference type="Rhea" id="RHEA-COMP:17339"/>
        <dbReference type="Rhea" id="RHEA-COMP:17340"/>
        <dbReference type="ChEBI" id="CHEBI:33019"/>
        <dbReference type="ChEBI" id="CHEBI:61560"/>
        <dbReference type="ChEBI" id="CHEBI:173112"/>
        <dbReference type="EC" id="2.7.7.7"/>
    </reaction>
</comment>
<dbReference type="InterPro" id="IPR006134">
    <property type="entry name" value="DNA-dir_DNA_pol_B_multi_dom"/>
</dbReference>
<proteinExistence type="predicted"/>
<dbReference type="Pfam" id="PF00136">
    <property type="entry name" value="DNA_pol_B"/>
    <property type="match status" value="1"/>
</dbReference>
<dbReference type="OrthoDB" id="2386615at2759"/>
<evidence type="ECO:0000256" key="6">
    <source>
        <dbReference type="ARBA" id="ARBA00049244"/>
    </source>
</evidence>
<dbReference type="GO" id="GO:0000166">
    <property type="term" value="F:nucleotide binding"/>
    <property type="evidence" value="ECO:0007669"/>
    <property type="project" value="InterPro"/>
</dbReference>
<organism evidence="8 9">
    <name type="scientific">Funneliformis geosporum</name>
    <dbReference type="NCBI Taxonomy" id="1117311"/>
    <lineage>
        <taxon>Eukaryota</taxon>
        <taxon>Fungi</taxon>
        <taxon>Fungi incertae sedis</taxon>
        <taxon>Mucoromycota</taxon>
        <taxon>Glomeromycotina</taxon>
        <taxon>Glomeromycetes</taxon>
        <taxon>Glomerales</taxon>
        <taxon>Glomeraceae</taxon>
        <taxon>Funneliformis</taxon>
    </lineage>
</organism>
<dbReference type="GO" id="GO:0003887">
    <property type="term" value="F:DNA-directed DNA polymerase activity"/>
    <property type="evidence" value="ECO:0007669"/>
    <property type="project" value="UniProtKB-KW"/>
</dbReference>
<dbReference type="Gene3D" id="3.90.1600.10">
    <property type="entry name" value="Palm domain of DNA polymerase"/>
    <property type="match status" value="1"/>
</dbReference>
<keyword evidence="3" id="KW-0548">Nucleotidyltransferase</keyword>
<keyword evidence="4" id="KW-0239">DNA-directed DNA polymerase</keyword>
<dbReference type="GO" id="GO:0003677">
    <property type="term" value="F:DNA binding"/>
    <property type="evidence" value="ECO:0007669"/>
    <property type="project" value="UniProtKB-KW"/>
</dbReference>
<accession>A0A9W4T895</accession>
<dbReference type="Proteomes" id="UP001153678">
    <property type="component" value="Unassembled WGS sequence"/>
</dbReference>
<dbReference type="PANTHER" id="PTHR10322:SF23">
    <property type="entry name" value="DNA POLYMERASE DELTA CATALYTIC SUBUNIT"/>
    <property type="match status" value="1"/>
</dbReference>